<dbReference type="AlphaFoldDB" id="A0A843U2E4"/>
<protein>
    <submittedName>
        <fullName evidence="1">Uncharacterized protein</fullName>
    </submittedName>
</protein>
<keyword evidence="2" id="KW-1185">Reference proteome</keyword>
<name>A0A843U2E4_COLES</name>
<reference evidence="1" key="1">
    <citation type="submission" date="2017-07" db="EMBL/GenBank/DDBJ databases">
        <title>Taro Niue Genome Assembly and Annotation.</title>
        <authorList>
            <person name="Atibalentja N."/>
            <person name="Keating K."/>
            <person name="Fields C.J."/>
        </authorList>
    </citation>
    <scope>NUCLEOTIDE SEQUENCE</scope>
    <source>
        <strain evidence="1">Niue_2</strain>
        <tissue evidence="1">Leaf</tissue>
    </source>
</reference>
<evidence type="ECO:0000313" key="2">
    <source>
        <dbReference type="Proteomes" id="UP000652761"/>
    </source>
</evidence>
<gene>
    <name evidence="1" type="ORF">Taro_008459</name>
</gene>
<proteinExistence type="predicted"/>
<accession>A0A843U2E4</accession>
<evidence type="ECO:0000313" key="1">
    <source>
        <dbReference type="EMBL" id="MQL76080.1"/>
    </source>
</evidence>
<sequence length="145" mass="15675">MVPVANSGSPVSVYVTLRGRARRPGHDVVALEWSAATALGRAAPGRRVLIATGVAVSDACSIDAAYLDIMTAFPISEALVQRWCHPARVGDVFVPFGARRRHPFLREGPNGFVLHVEVGTLDPLALSMLPSPLYIVFPLWFGAWE</sequence>
<dbReference type="Proteomes" id="UP000652761">
    <property type="component" value="Unassembled WGS sequence"/>
</dbReference>
<organism evidence="1 2">
    <name type="scientific">Colocasia esculenta</name>
    <name type="common">Wild taro</name>
    <name type="synonym">Arum esculentum</name>
    <dbReference type="NCBI Taxonomy" id="4460"/>
    <lineage>
        <taxon>Eukaryota</taxon>
        <taxon>Viridiplantae</taxon>
        <taxon>Streptophyta</taxon>
        <taxon>Embryophyta</taxon>
        <taxon>Tracheophyta</taxon>
        <taxon>Spermatophyta</taxon>
        <taxon>Magnoliopsida</taxon>
        <taxon>Liliopsida</taxon>
        <taxon>Araceae</taxon>
        <taxon>Aroideae</taxon>
        <taxon>Colocasieae</taxon>
        <taxon>Colocasia</taxon>
    </lineage>
</organism>
<dbReference type="EMBL" id="NMUH01000279">
    <property type="protein sequence ID" value="MQL76080.1"/>
    <property type="molecule type" value="Genomic_DNA"/>
</dbReference>
<comment type="caution">
    <text evidence="1">The sequence shown here is derived from an EMBL/GenBank/DDBJ whole genome shotgun (WGS) entry which is preliminary data.</text>
</comment>